<dbReference type="SUPFAM" id="SSF159941">
    <property type="entry name" value="MM3350-like"/>
    <property type="match status" value="1"/>
</dbReference>
<dbReference type="EMBL" id="BJYZ01000009">
    <property type="protein sequence ID" value="GEO38100.1"/>
    <property type="molecule type" value="Genomic_DNA"/>
</dbReference>
<evidence type="ECO:0000313" key="1">
    <source>
        <dbReference type="EMBL" id="GEO38100.1"/>
    </source>
</evidence>
<comment type="caution">
    <text evidence="1">The sequence shown here is derived from an EMBL/GenBank/DDBJ whole genome shotgun (WGS) entry which is preliminary data.</text>
</comment>
<dbReference type="AlphaFoldDB" id="A0A512DPN4"/>
<sequence>MKSPSLAPGIGKSLDRRVTMAETGTCIFRVSLEPELYRDIELPADQTLYDLAGAIV</sequence>
<organism evidence="1 2">
    <name type="scientific">Skermanella aerolata</name>
    <dbReference type="NCBI Taxonomy" id="393310"/>
    <lineage>
        <taxon>Bacteria</taxon>
        <taxon>Pseudomonadati</taxon>
        <taxon>Pseudomonadota</taxon>
        <taxon>Alphaproteobacteria</taxon>
        <taxon>Rhodospirillales</taxon>
        <taxon>Azospirillaceae</taxon>
        <taxon>Skermanella</taxon>
    </lineage>
</organism>
<dbReference type="Proteomes" id="UP000321523">
    <property type="component" value="Unassembled WGS sequence"/>
</dbReference>
<evidence type="ECO:0000313" key="2">
    <source>
        <dbReference type="Proteomes" id="UP000321523"/>
    </source>
</evidence>
<dbReference type="InterPro" id="IPR024047">
    <property type="entry name" value="MM3350-like_sf"/>
</dbReference>
<gene>
    <name evidence="1" type="ORF">SAE02_22480</name>
</gene>
<protein>
    <submittedName>
        <fullName evidence="1">Uncharacterized protein</fullName>
    </submittedName>
</protein>
<name>A0A512DPN4_9PROT</name>
<accession>A0A512DPN4</accession>
<proteinExistence type="predicted"/>
<keyword evidence="2" id="KW-1185">Reference proteome</keyword>
<reference evidence="1 2" key="1">
    <citation type="submission" date="2019-07" db="EMBL/GenBank/DDBJ databases">
        <title>Whole genome shotgun sequence of Skermanella aerolata NBRC 106429.</title>
        <authorList>
            <person name="Hosoyama A."/>
            <person name="Uohara A."/>
            <person name="Ohji S."/>
            <person name="Ichikawa N."/>
        </authorList>
    </citation>
    <scope>NUCLEOTIDE SEQUENCE [LARGE SCALE GENOMIC DNA]</scope>
    <source>
        <strain evidence="1 2">NBRC 106429</strain>
    </source>
</reference>